<name>A0A0F9VVB8_9ZZZZ</name>
<dbReference type="AlphaFoldDB" id="A0A0F9VVB8"/>
<dbReference type="EMBL" id="LAZR01000279">
    <property type="protein sequence ID" value="KKN77381.1"/>
    <property type="molecule type" value="Genomic_DNA"/>
</dbReference>
<evidence type="ECO:0000256" key="1">
    <source>
        <dbReference type="SAM" id="Phobius"/>
    </source>
</evidence>
<comment type="caution">
    <text evidence="2">The sequence shown here is derived from an EMBL/GenBank/DDBJ whole genome shotgun (WGS) entry which is preliminary data.</text>
</comment>
<gene>
    <name evidence="2" type="ORF">LCGC14_0360570</name>
</gene>
<feature type="transmembrane region" description="Helical" evidence="1">
    <location>
        <begin position="62"/>
        <end position="83"/>
    </location>
</feature>
<accession>A0A0F9VVB8</accession>
<evidence type="ECO:0000313" key="2">
    <source>
        <dbReference type="EMBL" id="KKN77381.1"/>
    </source>
</evidence>
<keyword evidence="1" id="KW-1133">Transmembrane helix</keyword>
<sequence>MTGHHHDDERQREAKAILERVRQETEPQVGGHTEAMLFRTRDHFMARDADPNDRIEVIGTRIGRLAAIVGFIVFAVLLAIQLASD</sequence>
<keyword evidence="1" id="KW-0472">Membrane</keyword>
<reference evidence="2" key="1">
    <citation type="journal article" date="2015" name="Nature">
        <title>Complex archaea that bridge the gap between prokaryotes and eukaryotes.</title>
        <authorList>
            <person name="Spang A."/>
            <person name="Saw J.H."/>
            <person name="Jorgensen S.L."/>
            <person name="Zaremba-Niedzwiedzka K."/>
            <person name="Martijn J."/>
            <person name="Lind A.E."/>
            <person name="van Eijk R."/>
            <person name="Schleper C."/>
            <person name="Guy L."/>
            <person name="Ettema T.J."/>
        </authorList>
    </citation>
    <scope>NUCLEOTIDE SEQUENCE</scope>
</reference>
<keyword evidence="1" id="KW-0812">Transmembrane</keyword>
<organism evidence="2">
    <name type="scientific">marine sediment metagenome</name>
    <dbReference type="NCBI Taxonomy" id="412755"/>
    <lineage>
        <taxon>unclassified sequences</taxon>
        <taxon>metagenomes</taxon>
        <taxon>ecological metagenomes</taxon>
    </lineage>
</organism>
<proteinExistence type="predicted"/>
<protein>
    <submittedName>
        <fullName evidence="2">Uncharacterized protein</fullName>
    </submittedName>
</protein>